<reference evidence="3 4" key="1">
    <citation type="journal article" date="2013" name="ISME J.">
        <title>Comparative genomics of pathogenic lineages of Vibrio nigripulchritudo identifies virulence-associated traits.</title>
        <authorList>
            <person name="Goudenege D."/>
            <person name="Labreuche Y."/>
            <person name="Krin E."/>
            <person name="Ansquer D."/>
            <person name="Mangenot S."/>
            <person name="Calteau A."/>
            <person name="Medigue C."/>
            <person name="Mazel D."/>
            <person name="Polz M.F."/>
            <person name="Le Roux F."/>
        </authorList>
    </citation>
    <scope>NUCLEOTIDE SEQUENCE [LARGE SCALE GENOMIC DNA]</scope>
    <source>
        <strain evidence="3 4">SOn1</strain>
    </source>
</reference>
<evidence type="ECO:0000256" key="1">
    <source>
        <dbReference type="ARBA" id="ARBA00023239"/>
    </source>
</evidence>
<gene>
    <name evidence="3" type="primary">hpcG</name>
    <name evidence="3" type="ORF">VIBNISOn1_30102</name>
</gene>
<dbReference type="NCBIfam" id="TIGR02312">
    <property type="entry name" value="HpaH"/>
    <property type="match status" value="1"/>
</dbReference>
<dbReference type="InterPro" id="IPR036663">
    <property type="entry name" value="Fumarylacetoacetase_C_sf"/>
</dbReference>
<dbReference type="InterPro" id="IPR012690">
    <property type="entry name" value="HpcG"/>
</dbReference>
<dbReference type="RefSeq" id="WP_022612229.1">
    <property type="nucleotide sequence ID" value="NZ_LK391965.1"/>
</dbReference>
<evidence type="ECO:0000313" key="3">
    <source>
        <dbReference type="EMBL" id="CCO47408.1"/>
    </source>
</evidence>
<name>A0AAV2VSJ8_9VIBR</name>
<accession>A0AAV2VSJ8</accession>
<dbReference type="PANTHER" id="PTHR30143">
    <property type="entry name" value="ACID HYDRATASE"/>
    <property type="match status" value="1"/>
</dbReference>
<dbReference type="Gene3D" id="3.90.850.10">
    <property type="entry name" value="Fumarylacetoacetase-like, C-terminal domain"/>
    <property type="match status" value="1"/>
</dbReference>
<dbReference type="EMBL" id="CAOF01000120">
    <property type="protein sequence ID" value="CCO47408.1"/>
    <property type="molecule type" value="Genomic_DNA"/>
</dbReference>
<dbReference type="FunFam" id="3.90.850.10:FF:000001">
    <property type="entry name" value="2-oxo-hepta-3-ene-1,7-dioic acid hydratase"/>
    <property type="match status" value="1"/>
</dbReference>
<protein>
    <submittedName>
        <fullName evidence="3">2-oxo-hepta-3-ene-1,7-dioic acid hydratase</fullName>
        <ecNumber evidence="3">4.2.-.-</ecNumber>
    </submittedName>
</protein>
<dbReference type="GO" id="GO:0005737">
    <property type="term" value="C:cytoplasm"/>
    <property type="evidence" value="ECO:0007669"/>
    <property type="project" value="TreeGrafter"/>
</dbReference>
<dbReference type="SUPFAM" id="SSF56529">
    <property type="entry name" value="FAH"/>
    <property type="match status" value="1"/>
</dbReference>
<comment type="caution">
    <text evidence="3">The sequence shown here is derived from an EMBL/GenBank/DDBJ whole genome shotgun (WGS) entry which is preliminary data.</text>
</comment>
<dbReference type="Proteomes" id="UP000018211">
    <property type="component" value="Unassembled WGS sequence"/>
</dbReference>
<dbReference type="GO" id="GO:0008684">
    <property type="term" value="F:2-oxopent-4-enoate hydratase activity"/>
    <property type="evidence" value="ECO:0007669"/>
    <property type="project" value="TreeGrafter"/>
</dbReference>
<dbReference type="Pfam" id="PF01557">
    <property type="entry name" value="FAA_hydrolase"/>
    <property type="match status" value="1"/>
</dbReference>
<dbReference type="InterPro" id="IPR050772">
    <property type="entry name" value="Hydratase-Decarb/MhpD_sf"/>
</dbReference>
<organism evidence="3 4">
    <name type="scientific">Vibrio nigripulchritudo SOn1</name>
    <dbReference type="NCBI Taxonomy" id="1238450"/>
    <lineage>
        <taxon>Bacteria</taxon>
        <taxon>Pseudomonadati</taxon>
        <taxon>Pseudomonadota</taxon>
        <taxon>Gammaproteobacteria</taxon>
        <taxon>Vibrionales</taxon>
        <taxon>Vibrionaceae</taxon>
        <taxon>Vibrio</taxon>
    </lineage>
</organism>
<sequence>MLTKEEIQSAAQKLYQAELNRQQIPALTLSHPEMTMDDAYAIQKNWVDQKIENGAQVKGYKIGLTSRAMQMAVNIDQPDFGVLLDDMFFPDGAQIPAGDFLDPRIEVELAFVLKAPLKGENVTIFDVLNATDYVVPAIELIAARCHRTDPETGYTRKVYDTIADNAANGGIIIGGRPIRSDEMDIRWAGAALYLNGQIEETGLASGVLGHPANGICWVCKRFAPHGIGLEPGQVILSGSFTRPVAVKAGDTVHADYGPLGGISVSFV</sequence>
<dbReference type="InterPro" id="IPR011234">
    <property type="entry name" value="Fumarylacetoacetase-like_C"/>
</dbReference>
<evidence type="ECO:0000313" key="4">
    <source>
        <dbReference type="Proteomes" id="UP000018211"/>
    </source>
</evidence>
<feature type="domain" description="Fumarylacetoacetase-like C-terminal" evidence="2">
    <location>
        <begin position="74"/>
        <end position="260"/>
    </location>
</feature>
<evidence type="ECO:0000259" key="2">
    <source>
        <dbReference type="Pfam" id="PF01557"/>
    </source>
</evidence>
<dbReference type="EC" id="4.2.-.-" evidence="3"/>
<dbReference type="PANTHER" id="PTHR30143:SF0">
    <property type="entry name" value="2-KETO-4-PENTENOATE HYDRATASE"/>
    <property type="match status" value="1"/>
</dbReference>
<dbReference type="AlphaFoldDB" id="A0AAV2VSJ8"/>
<keyword evidence="1 3" id="KW-0456">Lyase</keyword>
<proteinExistence type="predicted"/>
<dbReference type="GO" id="GO:0018817">
    <property type="term" value="F:2-oxo-hept-3-ene-1,7-dioate hydratase activity"/>
    <property type="evidence" value="ECO:0007669"/>
    <property type="project" value="InterPro"/>
</dbReference>